<protein>
    <submittedName>
        <fullName evidence="2">Uncharacterized protein</fullName>
    </submittedName>
</protein>
<feature type="compositionally biased region" description="Low complexity" evidence="1">
    <location>
        <begin position="203"/>
        <end position="214"/>
    </location>
</feature>
<feature type="region of interest" description="Disordered" evidence="1">
    <location>
        <begin position="115"/>
        <end position="150"/>
    </location>
</feature>
<keyword evidence="3" id="KW-1185">Reference proteome</keyword>
<feature type="region of interest" description="Disordered" evidence="1">
    <location>
        <begin position="180"/>
        <end position="274"/>
    </location>
</feature>
<name>A0A1V8SSQ7_9PEZI</name>
<dbReference type="Proteomes" id="UP000192596">
    <property type="component" value="Unassembled WGS sequence"/>
</dbReference>
<organism evidence="2 3">
    <name type="scientific">Cryoendolithus antarcticus</name>
    <dbReference type="NCBI Taxonomy" id="1507870"/>
    <lineage>
        <taxon>Eukaryota</taxon>
        <taxon>Fungi</taxon>
        <taxon>Dikarya</taxon>
        <taxon>Ascomycota</taxon>
        <taxon>Pezizomycotina</taxon>
        <taxon>Dothideomycetes</taxon>
        <taxon>Dothideomycetidae</taxon>
        <taxon>Cladosporiales</taxon>
        <taxon>Cladosporiaceae</taxon>
        <taxon>Cryoendolithus</taxon>
    </lineage>
</organism>
<dbReference type="OrthoDB" id="4121058at2759"/>
<gene>
    <name evidence="2" type="ORF">B0A48_11728</name>
</gene>
<sequence length="380" mass="41897">MDASTPAVIRGEFLYRDTLLVDVGGDLKRHPRASISELKLLLDGTAPKDQVAHWYEAQLIHYGLQRSKDKNTAKLRLSQALSQKKLVVPSHIGDMEAQMRKEYASNVRRAKTAATKAAGTHLNAATSGKAKSAKRKADDGDPTHPQKRTKITLKVDGVKLEIDRSMDAVVKPAARAKALKEASKAQSVPKPKAPQKSSALDKTTSASMGASTTTPRSTAKQTATTDKPSKVKKDTKPKPEAKVKPEPKHKAAPKIKPESKVKPEPSYSPPSPSARNITGVYKISCIQLEEQAPECADTLCLFLCVEKADNRPDRIWGSFDLAWKSGILRLDDQYYGPDQSLRFHWRARDSETGNVDFRRVCEGEMEFRGRDEVVGTFTNL</sequence>
<feature type="compositionally biased region" description="Basic and acidic residues" evidence="1">
    <location>
        <begin position="135"/>
        <end position="144"/>
    </location>
</feature>
<evidence type="ECO:0000256" key="1">
    <source>
        <dbReference type="SAM" id="MobiDB-lite"/>
    </source>
</evidence>
<comment type="caution">
    <text evidence="2">The sequence shown here is derived from an EMBL/GenBank/DDBJ whole genome shotgun (WGS) entry which is preliminary data.</text>
</comment>
<proteinExistence type="predicted"/>
<dbReference type="AlphaFoldDB" id="A0A1V8SSQ7"/>
<evidence type="ECO:0000313" key="2">
    <source>
        <dbReference type="EMBL" id="OQO02176.1"/>
    </source>
</evidence>
<accession>A0A1V8SSQ7</accession>
<evidence type="ECO:0000313" key="3">
    <source>
        <dbReference type="Proteomes" id="UP000192596"/>
    </source>
</evidence>
<dbReference type="EMBL" id="NAJO01000028">
    <property type="protein sequence ID" value="OQO02176.1"/>
    <property type="molecule type" value="Genomic_DNA"/>
</dbReference>
<dbReference type="InParanoid" id="A0A1V8SSQ7"/>
<feature type="compositionally biased region" description="Basic and acidic residues" evidence="1">
    <location>
        <begin position="227"/>
        <end position="263"/>
    </location>
</feature>
<reference evidence="3" key="1">
    <citation type="submission" date="2017-03" db="EMBL/GenBank/DDBJ databases">
        <title>Genomes of endolithic fungi from Antarctica.</title>
        <authorList>
            <person name="Coleine C."/>
            <person name="Masonjones S."/>
            <person name="Stajich J.E."/>
        </authorList>
    </citation>
    <scope>NUCLEOTIDE SEQUENCE [LARGE SCALE GENOMIC DNA]</scope>
    <source>
        <strain evidence="3">CCFEE 5527</strain>
    </source>
</reference>